<name>A0A8I6SA68_CIMLE</name>
<sequence length="292" mass="32760">MSNITKYIFYGVVWIFFVLGSSVDCWQKDKNLDGQLANLKDYNYVASLQNRAGEHKCGGIILTPRKVITTCLCGSKLSLMEMRVVAGSSHVSPIVPGYQVRIVKTIQKHPSCKLGSDLFVYDIALVDVKYEFIFSKFLNAFPTFYRYKLNTRNEQLYNSGGATHFQLIIRTSSRCDLVGFGLDRLINETSVSKTARLNKAEVTMLNNEACDAELSSCCAFQTKKSGKVSPNGKACTTTATSRGCREDEGSPLVCEKKVWALLSKTVDCGKSPTLYQNIYFGLRMWKDFIIFR</sequence>
<dbReference type="GeneID" id="106673971"/>
<evidence type="ECO:0000313" key="5">
    <source>
        <dbReference type="EnsemblMetazoa" id="XP_014261866.1"/>
    </source>
</evidence>
<keyword evidence="6" id="KW-1185">Reference proteome</keyword>
<organism evidence="5 6">
    <name type="scientific">Cimex lectularius</name>
    <name type="common">Bed bug</name>
    <name type="synonym">Acanthia lectularia</name>
    <dbReference type="NCBI Taxonomy" id="79782"/>
    <lineage>
        <taxon>Eukaryota</taxon>
        <taxon>Metazoa</taxon>
        <taxon>Ecdysozoa</taxon>
        <taxon>Arthropoda</taxon>
        <taxon>Hexapoda</taxon>
        <taxon>Insecta</taxon>
        <taxon>Pterygota</taxon>
        <taxon>Neoptera</taxon>
        <taxon>Paraneoptera</taxon>
        <taxon>Hemiptera</taxon>
        <taxon>Heteroptera</taxon>
        <taxon>Panheteroptera</taxon>
        <taxon>Cimicomorpha</taxon>
        <taxon>Cimicidae</taxon>
        <taxon>Cimex</taxon>
    </lineage>
</organism>
<dbReference type="OrthoDB" id="8189841at2759"/>
<dbReference type="InterPro" id="IPR043504">
    <property type="entry name" value="Peptidase_S1_PA_chymotrypsin"/>
</dbReference>
<protein>
    <recommendedName>
        <fullName evidence="4">Peptidase S1 domain-containing protein</fullName>
    </recommendedName>
</protein>
<dbReference type="InterPro" id="IPR001254">
    <property type="entry name" value="Trypsin_dom"/>
</dbReference>
<feature type="domain" description="Peptidase S1" evidence="4">
    <location>
        <begin position="18"/>
        <end position="291"/>
    </location>
</feature>
<dbReference type="SMART" id="SM00020">
    <property type="entry name" value="Tryp_SPc"/>
    <property type="match status" value="1"/>
</dbReference>
<dbReference type="EnsemblMetazoa" id="XM_014406380.1">
    <property type="protein sequence ID" value="XP_014261866.1"/>
    <property type="gene ID" value="LOC106673971"/>
</dbReference>
<evidence type="ECO:0000256" key="1">
    <source>
        <dbReference type="ARBA" id="ARBA00023157"/>
    </source>
</evidence>
<dbReference type="PANTHER" id="PTHR24256">
    <property type="entry name" value="TRYPTASE-RELATED"/>
    <property type="match status" value="1"/>
</dbReference>
<dbReference type="InterPro" id="IPR051487">
    <property type="entry name" value="Ser/Thr_Proteases_Immune/Dev"/>
</dbReference>
<dbReference type="GO" id="GO:0006508">
    <property type="term" value="P:proteolysis"/>
    <property type="evidence" value="ECO:0007669"/>
    <property type="project" value="InterPro"/>
</dbReference>
<dbReference type="GO" id="GO:0004252">
    <property type="term" value="F:serine-type endopeptidase activity"/>
    <property type="evidence" value="ECO:0007669"/>
    <property type="project" value="InterPro"/>
</dbReference>
<dbReference type="SUPFAM" id="SSF50494">
    <property type="entry name" value="Trypsin-like serine proteases"/>
    <property type="match status" value="1"/>
</dbReference>
<evidence type="ECO:0000256" key="3">
    <source>
        <dbReference type="SAM" id="Phobius"/>
    </source>
</evidence>
<keyword evidence="3" id="KW-0812">Transmembrane</keyword>
<evidence type="ECO:0000259" key="4">
    <source>
        <dbReference type="PROSITE" id="PS50240"/>
    </source>
</evidence>
<evidence type="ECO:0000313" key="6">
    <source>
        <dbReference type="Proteomes" id="UP000494040"/>
    </source>
</evidence>
<dbReference type="RefSeq" id="XP_014261866.1">
    <property type="nucleotide sequence ID" value="XM_014406380.1"/>
</dbReference>
<dbReference type="PROSITE" id="PS50240">
    <property type="entry name" value="TRYPSIN_DOM"/>
    <property type="match status" value="1"/>
</dbReference>
<keyword evidence="3" id="KW-0472">Membrane</keyword>
<dbReference type="KEGG" id="clec:106673971"/>
<feature type="transmembrane region" description="Helical" evidence="3">
    <location>
        <begin position="7"/>
        <end position="23"/>
    </location>
</feature>
<accession>A0A8I6SA68</accession>
<dbReference type="AlphaFoldDB" id="A0A8I6SA68"/>
<dbReference type="Proteomes" id="UP000494040">
    <property type="component" value="Unassembled WGS sequence"/>
</dbReference>
<comment type="similarity">
    <text evidence="2">Belongs to the peptidase S1 family. CLIP subfamily.</text>
</comment>
<dbReference type="Gene3D" id="2.40.10.10">
    <property type="entry name" value="Trypsin-like serine proteases"/>
    <property type="match status" value="2"/>
</dbReference>
<dbReference type="InterPro" id="IPR009003">
    <property type="entry name" value="Peptidase_S1_PA"/>
</dbReference>
<keyword evidence="3" id="KW-1133">Transmembrane helix</keyword>
<dbReference type="Pfam" id="PF00089">
    <property type="entry name" value="Trypsin"/>
    <property type="match status" value="1"/>
</dbReference>
<keyword evidence="1" id="KW-1015">Disulfide bond</keyword>
<proteinExistence type="inferred from homology"/>
<evidence type="ECO:0000256" key="2">
    <source>
        <dbReference type="ARBA" id="ARBA00024195"/>
    </source>
</evidence>
<reference evidence="5" key="1">
    <citation type="submission" date="2022-01" db="UniProtKB">
        <authorList>
            <consortium name="EnsemblMetazoa"/>
        </authorList>
    </citation>
    <scope>IDENTIFICATION</scope>
</reference>